<protein>
    <submittedName>
        <fullName evidence="1">Uncharacterized protein</fullName>
    </submittedName>
</protein>
<comment type="caution">
    <text evidence="1">The sequence shown here is derived from an EMBL/GenBank/DDBJ whole genome shotgun (WGS) entry which is preliminary data.</text>
</comment>
<keyword evidence="2" id="KW-1185">Reference proteome</keyword>
<gene>
    <name evidence="1" type="ORF">FHX42_002773</name>
</gene>
<organism evidence="1 2">
    <name type="scientific">Halosaccharopolyspora lacisalsi</name>
    <dbReference type="NCBI Taxonomy" id="1000566"/>
    <lineage>
        <taxon>Bacteria</taxon>
        <taxon>Bacillati</taxon>
        <taxon>Actinomycetota</taxon>
        <taxon>Actinomycetes</taxon>
        <taxon>Pseudonocardiales</taxon>
        <taxon>Pseudonocardiaceae</taxon>
        <taxon>Halosaccharopolyspora</taxon>
    </lineage>
</organism>
<sequence length="33" mass="3163">MLGATVAAVAPVAPTTEAGWGDPARLVPSTALA</sequence>
<dbReference type="AlphaFoldDB" id="A0A839DTW4"/>
<dbReference type="EMBL" id="JACGWZ010000003">
    <property type="protein sequence ID" value="MBA8825422.1"/>
    <property type="molecule type" value="Genomic_DNA"/>
</dbReference>
<proteinExistence type="predicted"/>
<evidence type="ECO:0000313" key="1">
    <source>
        <dbReference type="EMBL" id="MBA8825422.1"/>
    </source>
</evidence>
<evidence type="ECO:0000313" key="2">
    <source>
        <dbReference type="Proteomes" id="UP000569329"/>
    </source>
</evidence>
<reference evidence="1 2" key="1">
    <citation type="submission" date="2020-07" db="EMBL/GenBank/DDBJ databases">
        <title>Sequencing the genomes of 1000 actinobacteria strains.</title>
        <authorList>
            <person name="Klenk H.-P."/>
        </authorList>
    </citation>
    <scope>NUCLEOTIDE SEQUENCE [LARGE SCALE GENOMIC DNA]</scope>
    <source>
        <strain evidence="1 2">DSM 45975</strain>
    </source>
</reference>
<accession>A0A839DTW4</accession>
<dbReference type="Proteomes" id="UP000569329">
    <property type="component" value="Unassembled WGS sequence"/>
</dbReference>
<name>A0A839DTW4_9PSEU</name>